<dbReference type="Proteomes" id="UP000772618">
    <property type="component" value="Unassembled WGS sequence"/>
</dbReference>
<reference evidence="1 2" key="1">
    <citation type="submission" date="2021-05" db="EMBL/GenBank/DDBJ databases">
        <title>A Polyphasic approach of four new species of the genus Ohtaekwangia: Ohtaekwangia histidinii sp. nov., Ohtaekwangia cretensis sp. nov., Ohtaekwangia indiensis sp. nov., Ohtaekwangia reichenbachii sp. nov. from diverse environment.</title>
        <authorList>
            <person name="Octaviana S."/>
        </authorList>
    </citation>
    <scope>NUCLEOTIDE SEQUENCE [LARGE SCALE GENOMIC DNA]</scope>
    <source>
        <strain evidence="1 2">PWU20</strain>
    </source>
</reference>
<gene>
    <name evidence="1" type="ORF">KK060_14865</name>
</gene>
<evidence type="ECO:0000313" key="1">
    <source>
        <dbReference type="EMBL" id="MBT1704573.1"/>
    </source>
</evidence>
<name>A0ABS5VU34_9BACT</name>
<proteinExistence type="predicted"/>
<comment type="caution">
    <text evidence="1">The sequence shown here is derived from an EMBL/GenBank/DDBJ whole genome shotgun (WGS) entry which is preliminary data.</text>
</comment>
<organism evidence="1 2">
    <name type="scientific">Chryseosolibacter indicus</name>
    <dbReference type="NCBI Taxonomy" id="2782351"/>
    <lineage>
        <taxon>Bacteria</taxon>
        <taxon>Pseudomonadati</taxon>
        <taxon>Bacteroidota</taxon>
        <taxon>Cytophagia</taxon>
        <taxon>Cytophagales</taxon>
        <taxon>Chryseotaleaceae</taxon>
        <taxon>Chryseosolibacter</taxon>
    </lineage>
</organism>
<sequence length="107" mass="12027">MKKIIKTGTIKNSDKAILTKLNSPVYKELAKTEKKKITINKKSTLLTKRTLNKRINEIVTIGRSGINSGRSTNAKMDKPTRNDLTKKLLCTAKPPPTYELSIFKLIV</sequence>
<dbReference type="EMBL" id="JAHESD010000034">
    <property type="protein sequence ID" value="MBT1704573.1"/>
    <property type="molecule type" value="Genomic_DNA"/>
</dbReference>
<protein>
    <submittedName>
        <fullName evidence="1">Uncharacterized protein</fullName>
    </submittedName>
</protein>
<accession>A0ABS5VU34</accession>
<evidence type="ECO:0000313" key="2">
    <source>
        <dbReference type="Proteomes" id="UP000772618"/>
    </source>
</evidence>
<keyword evidence="2" id="KW-1185">Reference proteome</keyword>